<reference evidence="2 3" key="1">
    <citation type="journal article" date="2018" name="J. Allergy Clin. Immunol.">
        <title>High-quality assembly of Dermatophagoides pteronyssinus genome and transcriptome reveals a wide range of novel allergens.</title>
        <authorList>
            <person name="Liu X.Y."/>
            <person name="Yang K.Y."/>
            <person name="Wang M.Q."/>
            <person name="Kwok J.S."/>
            <person name="Zeng X."/>
            <person name="Yang Z."/>
            <person name="Xiao X.J."/>
            <person name="Lau C.P."/>
            <person name="Li Y."/>
            <person name="Huang Z.M."/>
            <person name="Ba J.G."/>
            <person name="Yim A.K."/>
            <person name="Ouyang C.Y."/>
            <person name="Ngai S.M."/>
            <person name="Chan T.F."/>
            <person name="Leung E.L."/>
            <person name="Liu L."/>
            <person name="Liu Z.G."/>
            <person name="Tsui S.K."/>
        </authorList>
    </citation>
    <scope>NUCLEOTIDE SEQUENCE [LARGE SCALE GENOMIC DNA]</scope>
    <source>
        <strain evidence="2">Derp</strain>
    </source>
</reference>
<proteinExistence type="predicted"/>
<evidence type="ECO:0000256" key="1">
    <source>
        <dbReference type="SAM" id="Phobius"/>
    </source>
</evidence>
<accession>A0ABQ8J2U7</accession>
<comment type="caution">
    <text evidence="2">The sequence shown here is derived from an EMBL/GenBank/DDBJ whole genome shotgun (WGS) entry which is preliminary data.</text>
</comment>
<evidence type="ECO:0000313" key="3">
    <source>
        <dbReference type="Proteomes" id="UP000887458"/>
    </source>
</evidence>
<keyword evidence="1" id="KW-0812">Transmembrane</keyword>
<protein>
    <submittedName>
        <fullName evidence="2">Uncharacterized protein</fullName>
    </submittedName>
</protein>
<keyword evidence="3" id="KW-1185">Reference proteome</keyword>
<dbReference type="Proteomes" id="UP000887458">
    <property type="component" value="Unassembled WGS sequence"/>
</dbReference>
<keyword evidence="1" id="KW-0472">Membrane</keyword>
<sequence length="65" mass="7432">MKQRNKETSSKTPALLSSIPFSFNSPQILQNAIFIRTILNRIEYSVTIKLLAAAAVWLILDHEWC</sequence>
<feature type="transmembrane region" description="Helical" evidence="1">
    <location>
        <begin position="42"/>
        <end position="60"/>
    </location>
</feature>
<evidence type="ECO:0000313" key="2">
    <source>
        <dbReference type="EMBL" id="KAH9416873.1"/>
    </source>
</evidence>
<keyword evidence="1" id="KW-1133">Transmembrane helix</keyword>
<reference evidence="2 3" key="2">
    <citation type="journal article" date="2022" name="Mol. Biol. Evol.">
        <title>Comparative Genomics Reveals Insights into the Divergent Evolution of Astigmatic Mites and Household Pest Adaptations.</title>
        <authorList>
            <person name="Xiong Q."/>
            <person name="Wan A.T."/>
            <person name="Liu X."/>
            <person name="Fung C.S."/>
            <person name="Xiao X."/>
            <person name="Malainual N."/>
            <person name="Hou J."/>
            <person name="Wang L."/>
            <person name="Wang M."/>
            <person name="Yang K.Y."/>
            <person name="Cui Y."/>
            <person name="Leung E.L."/>
            <person name="Nong W."/>
            <person name="Shin S.K."/>
            <person name="Au S.W."/>
            <person name="Jeong K.Y."/>
            <person name="Chew F.T."/>
            <person name="Hui J.H."/>
            <person name="Leung T.F."/>
            <person name="Tungtrongchitr A."/>
            <person name="Zhong N."/>
            <person name="Liu Z."/>
            <person name="Tsui S.K."/>
        </authorList>
    </citation>
    <scope>NUCLEOTIDE SEQUENCE [LARGE SCALE GENOMIC DNA]</scope>
    <source>
        <strain evidence="2">Derp</strain>
    </source>
</reference>
<organism evidence="2 3">
    <name type="scientific">Dermatophagoides pteronyssinus</name>
    <name type="common">European house dust mite</name>
    <dbReference type="NCBI Taxonomy" id="6956"/>
    <lineage>
        <taxon>Eukaryota</taxon>
        <taxon>Metazoa</taxon>
        <taxon>Ecdysozoa</taxon>
        <taxon>Arthropoda</taxon>
        <taxon>Chelicerata</taxon>
        <taxon>Arachnida</taxon>
        <taxon>Acari</taxon>
        <taxon>Acariformes</taxon>
        <taxon>Sarcoptiformes</taxon>
        <taxon>Astigmata</taxon>
        <taxon>Psoroptidia</taxon>
        <taxon>Analgoidea</taxon>
        <taxon>Pyroglyphidae</taxon>
        <taxon>Dermatophagoidinae</taxon>
        <taxon>Dermatophagoides</taxon>
    </lineage>
</organism>
<dbReference type="EMBL" id="NJHN03000085">
    <property type="protein sequence ID" value="KAH9416873.1"/>
    <property type="molecule type" value="Genomic_DNA"/>
</dbReference>
<name>A0ABQ8J2U7_DERPT</name>
<gene>
    <name evidence="2" type="ORF">DERP_013844</name>
</gene>